<sequence length="78" mass="9059">MTDIPLLSLTIFLPLLGALVILLIKEDENSVNNIKKVALWTSVGVFLLSLLIWLQFDSANAGYQFEEKFRWFNDFNFY</sequence>
<keyword evidence="1" id="KW-1133">Transmembrane helix</keyword>
<name>A0A383A7L5_9ZZZZ</name>
<proteinExistence type="predicted"/>
<keyword evidence="1" id="KW-0472">Membrane</keyword>
<keyword evidence="1" id="KW-0812">Transmembrane</keyword>
<feature type="transmembrane region" description="Helical" evidence="1">
    <location>
        <begin position="6"/>
        <end position="25"/>
    </location>
</feature>
<reference evidence="2" key="1">
    <citation type="submission" date="2018-05" db="EMBL/GenBank/DDBJ databases">
        <authorList>
            <person name="Lanie J.A."/>
            <person name="Ng W.-L."/>
            <person name="Kazmierczak K.M."/>
            <person name="Andrzejewski T.M."/>
            <person name="Davidsen T.M."/>
            <person name="Wayne K.J."/>
            <person name="Tettelin H."/>
            <person name="Glass J.I."/>
            <person name="Rusch D."/>
            <person name="Podicherti R."/>
            <person name="Tsui H.-C.T."/>
            <person name="Winkler M.E."/>
        </authorList>
    </citation>
    <scope>NUCLEOTIDE SEQUENCE</scope>
</reference>
<organism evidence="2">
    <name type="scientific">marine metagenome</name>
    <dbReference type="NCBI Taxonomy" id="408172"/>
    <lineage>
        <taxon>unclassified sequences</taxon>
        <taxon>metagenomes</taxon>
        <taxon>ecological metagenomes</taxon>
    </lineage>
</organism>
<evidence type="ECO:0000313" key="2">
    <source>
        <dbReference type="EMBL" id="SVE03215.1"/>
    </source>
</evidence>
<dbReference type="AlphaFoldDB" id="A0A383A7L5"/>
<protein>
    <recommendedName>
        <fullName evidence="3">NADH-quinone oxidoreductase subunit M</fullName>
    </recommendedName>
</protein>
<evidence type="ECO:0000256" key="1">
    <source>
        <dbReference type="SAM" id="Phobius"/>
    </source>
</evidence>
<gene>
    <name evidence="2" type="ORF">METZ01_LOCUS456069</name>
</gene>
<feature type="transmembrane region" description="Helical" evidence="1">
    <location>
        <begin position="37"/>
        <end position="56"/>
    </location>
</feature>
<accession>A0A383A7L5</accession>
<dbReference type="EMBL" id="UINC01189499">
    <property type="protein sequence ID" value="SVE03215.1"/>
    <property type="molecule type" value="Genomic_DNA"/>
</dbReference>
<evidence type="ECO:0008006" key="3">
    <source>
        <dbReference type="Google" id="ProtNLM"/>
    </source>
</evidence>
<feature type="non-terminal residue" evidence="2">
    <location>
        <position position="78"/>
    </location>
</feature>